<sequence length="47" mass="4889">MDFGVVLLTTAAKTPAVNYLAEPTVASFFSLTAAPCRVLMFAAAPGR</sequence>
<dbReference type="Proteomes" id="UP001055253">
    <property type="component" value="Chromosome"/>
</dbReference>
<accession>A0ABY3VFQ7</accession>
<name>A0ABY3VFQ7_MYCUL</name>
<proteinExistence type="predicted"/>
<evidence type="ECO:0000313" key="1">
    <source>
        <dbReference type="EMBL" id="ULP54335.1"/>
    </source>
</evidence>
<keyword evidence="2" id="KW-1185">Reference proteome</keyword>
<evidence type="ECO:0000313" key="2">
    <source>
        <dbReference type="Proteomes" id="UP001055253"/>
    </source>
</evidence>
<dbReference type="EMBL" id="CP092429">
    <property type="protein sequence ID" value="ULP54335.1"/>
    <property type="molecule type" value="Genomic_DNA"/>
</dbReference>
<reference evidence="1" key="1">
    <citation type="submission" date="2022-08" db="EMBL/GenBank/DDBJ databases">
        <title>Whole genome sequencing of non-tuberculosis mycobacteria type-strains.</title>
        <authorList>
            <person name="Igarashi Y."/>
            <person name="Osugi A."/>
            <person name="Mitarai S."/>
        </authorList>
    </citation>
    <scope>NUCLEOTIDE SEQUENCE</scope>
    <source>
        <strain evidence="1">ATCC 19423</strain>
    </source>
</reference>
<dbReference type="RefSeq" id="WP_020725618.1">
    <property type="nucleotide sequence ID" value="NZ_CABDUY010000015.1"/>
</dbReference>
<organism evidence="1 2">
    <name type="scientific">Mycobacterium ulcerans</name>
    <dbReference type="NCBI Taxonomy" id="1809"/>
    <lineage>
        <taxon>Bacteria</taxon>
        <taxon>Bacillati</taxon>
        <taxon>Actinomycetota</taxon>
        <taxon>Actinomycetes</taxon>
        <taxon>Mycobacteriales</taxon>
        <taxon>Mycobacteriaceae</taxon>
        <taxon>Mycobacterium</taxon>
        <taxon>Mycobacterium ulcerans group</taxon>
    </lineage>
</organism>
<gene>
    <name evidence="1" type="ORF">MJO63_08170</name>
</gene>
<protein>
    <submittedName>
        <fullName evidence="1">Uncharacterized protein</fullName>
    </submittedName>
</protein>